<dbReference type="CDD" id="cd03255">
    <property type="entry name" value="ABC_MJ0796_LolCDE_FtsE"/>
    <property type="match status" value="1"/>
</dbReference>
<keyword evidence="3 5" id="KW-0067">ATP-binding</keyword>
<dbReference type="InterPro" id="IPR003593">
    <property type="entry name" value="AAA+_ATPase"/>
</dbReference>
<keyword evidence="2" id="KW-0547">Nucleotide-binding</keyword>
<keyword evidence="1" id="KW-0813">Transport</keyword>
<comment type="caution">
    <text evidence="5">The sequence shown here is derived from an EMBL/GenBank/DDBJ whole genome shotgun (WGS) entry which is preliminary data.</text>
</comment>
<proteinExistence type="predicted"/>
<dbReference type="Pfam" id="PF00005">
    <property type="entry name" value="ABC_tran"/>
    <property type="match status" value="1"/>
</dbReference>
<dbReference type="InterPro" id="IPR015854">
    <property type="entry name" value="ABC_transpr_LolD-like"/>
</dbReference>
<evidence type="ECO:0000256" key="3">
    <source>
        <dbReference type="ARBA" id="ARBA00022840"/>
    </source>
</evidence>
<accession>A0ABS5HGD9</accession>
<dbReference type="InterPro" id="IPR027417">
    <property type="entry name" value="P-loop_NTPase"/>
</dbReference>
<dbReference type="InterPro" id="IPR017911">
    <property type="entry name" value="MacB-like_ATP-bd"/>
</dbReference>
<feature type="domain" description="ABC transporter" evidence="4">
    <location>
        <begin position="5"/>
        <end position="236"/>
    </location>
</feature>
<dbReference type="Proteomes" id="UP000682951">
    <property type="component" value="Unassembled WGS sequence"/>
</dbReference>
<evidence type="ECO:0000259" key="4">
    <source>
        <dbReference type="PROSITE" id="PS50893"/>
    </source>
</evidence>
<dbReference type="SUPFAM" id="SSF52540">
    <property type="entry name" value="P-loop containing nucleoside triphosphate hydrolases"/>
    <property type="match status" value="1"/>
</dbReference>
<evidence type="ECO:0000256" key="1">
    <source>
        <dbReference type="ARBA" id="ARBA00022448"/>
    </source>
</evidence>
<dbReference type="PANTHER" id="PTHR24220">
    <property type="entry name" value="IMPORT ATP-BINDING PROTEIN"/>
    <property type="match status" value="1"/>
</dbReference>
<dbReference type="PANTHER" id="PTHR24220:SF86">
    <property type="entry name" value="ABC TRANSPORTER ABCH.1"/>
    <property type="match status" value="1"/>
</dbReference>
<organism evidence="5 6">
    <name type="scientific">Campylobacter anatolicus</name>
    <dbReference type="NCBI Taxonomy" id="2829105"/>
    <lineage>
        <taxon>Bacteria</taxon>
        <taxon>Pseudomonadati</taxon>
        <taxon>Campylobacterota</taxon>
        <taxon>Epsilonproteobacteria</taxon>
        <taxon>Campylobacterales</taxon>
        <taxon>Campylobacteraceae</taxon>
        <taxon>Campylobacter</taxon>
    </lineage>
</organism>
<evidence type="ECO:0000313" key="5">
    <source>
        <dbReference type="EMBL" id="MBR8463344.1"/>
    </source>
</evidence>
<evidence type="ECO:0000256" key="2">
    <source>
        <dbReference type="ARBA" id="ARBA00022741"/>
    </source>
</evidence>
<protein>
    <submittedName>
        <fullName evidence="5">ABC transporter ATP-binding protein</fullName>
    </submittedName>
</protein>
<dbReference type="GO" id="GO:0005524">
    <property type="term" value="F:ATP binding"/>
    <property type="evidence" value="ECO:0007669"/>
    <property type="project" value="UniProtKB-KW"/>
</dbReference>
<dbReference type="Gene3D" id="3.40.50.300">
    <property type="entry name" value="P-loop containing nucleotide triphosphate hydrolases"/>
    <property type="match status" value="1"/>
</dbReference>
<dbReference type="SMART" id="SM00382">
    <property type="entry name" value="AAA"/>
    <property type="match status" value="1"/>
</dbReference>
<name>A0ABS5HGD9_9BACT</name>
<dbReference type="EMBL" id="JAGSSW010000002">
    <property type="protein sequence ID" value="MBR8463344.1"/>
    <property type="molecule type" value="Genomic_DNA"/>
</dbReference>
<gene>
    <name evidence="5" type="ORF">KDD93_02000</name>
</gene>
<evidence type="ECO:0000313" key="6">
    <source>
        <dbReference type="Proteomes" id="UP000682951"/>
    </source>
</evidence>
<reference evidence="5 6" key="1">
    <citation type="submission" date="2021-04" db="EMBL/GenBank/DDBJ databases">
        <title>Molecular and phenotypic characterization and identification of bacterial isolates recovered from the Anatolian ground squirrels (Spermophilus xanthoprymnus) and which have the potential to form a new species in the Campylobacter genus.</title>
        <authorList>
            <person name="Aydin F."/>
            <person name="Abay S."/>
            <person name="Kayman T."/>
            <person name="Karakaya E."/>
            <person name="Mustak H.K."/>
            <person name="Mustak I.B."/>
            <person name="Bilgin N."/>
            <person name="Duzler A."/>
            <person name="Sahin O."/>
            <person name="Guran O."/>
            <person name="Saticioglu I.B."/>
        </authorList>
    </citation>
    <scope>NUCLEOTIDE SEQUENCE [LARGE SCALE GENOMIC DNA]</scope>
    <source>
        <strain evidence="6">faydin-G24</strain>
    </source>
</reference>
<dbReference type="PROSITE" id="PS00211">
    <property type="entry name" value="ABC_TRANSPORTER_1"/>
    <property type="match status" value="1"/>
</dbReference>
<sequence>MSKVLELKDICKRFGDVVALDSISFDVSRGEWISVMGPSGSGKSTLVNILSLMDEPTSGTYLLGGDDASRLNADDTLKFRREKIGLIFQQFHLVPYLSALENVMIAQYYHSSVDEDDAKKALERVGLGHRLDHRPSQLSGGEQQRLCIARSLINDPEILIADEPTGNLDEANERVVLELFKQLRNEGKTILLITHNPDLGEFGDKIVYLKHGKLENIDVISDERRVKADAKIGAIK</sequence>
<dbReference type="InterPro" id="IPR003439">
    <property type="entry name" value="ABC_transporter-like_ATP-bd"/>
</dbReference>
<dbReference type="InterPro" id="IPR017871">
    <property type="entry name" value="ABC_transporter-like_CS"/>
</dbReference>
<keyword evidence="6" id="KW-1185">Reference proteome</keyword>
<dbReference type="PROSITE" id="PS50893">
    <property type="entry name" value="ABC_TRANSPORTER_2"/>
    <property type="match status" value="1"/>
</dbReference>
<dbReference type="RefSeq" id="WP_212141542.1">
    <property type="nucleotide sequence ID" value="NZ_JAGSSW010000002.1"/>
</dbReference>